<dbReference type="EMBL" id="RBXL01000001">
    <property type="protein sequence ID" value="RKT47308.1"/>
    <property type="molecule type" value="Genomic_DNA"/>
</dbReference>
<accession>A0A495VHH9</accession>
<reference evidence="1 2" key="1">
    <citation type="submission" date="2018-10" db="EMBL/GenBank/DDBJ databases">
        <title>Genomic Encyclopedia of Archaeal and Bacterial Type Strains, Phase II (KMG-II): from individual species to whole genera.</title>
        <authorList>
            <person name="Goeker M."/>
        </authorList>
    </citation>
    <scope>NUCLEOTIDE SEQUENCE [LARGE SCALE GENOMIC DNA]</scope>
    <source>
        <strain evidence="1 2">DSM 235</strain>
    </source>
</reference>
<dbReference type="Gene3D" id="3.40.50.450">
    <property type="match status" value="1"/>
</dbReference>
<proteinExistence type="predicted"/>
<dbReference type="Proteomes" id="UP000274556">
    <property type="component" value="Unassembled WGS sequence"/>
</dbReference>
<keyword evidence="2" id="KW-1185">Reference proteome</keyword>
<protein>
    <submittedName>
        <fullName evidence="1">Putative molybdenum carrier protein</fullName>
    </submittedName>
</protein>
<dbReference type="SUPFAM" id="SSF102405">
    <property type="entry name" value="MCP/YpsA-like"/>
    <property type="match status" value="1"/>
</dbReference>
<dbReference type="Pfam" id="PF12694">
    <property type="entry name" value="cpYpsA"/>
    <property type="match status" value="1"/>
</dbReference>
<evidence type="ECO:0000313" key="1">
    <source>
        <dbReference type="EMBL" id="RKT47308.1"/>
    </source>
</evidence>
<dbReference type="RefSeq" id="WP_120799299.1">
    <property type="nucleotide sequence ID" value="NZ_RBXL01000001.1"/>
</dbReference>
<dbReference type="InterPro" id="IPR024755">
    <property type="entry name" value="cpYpsA"/>
</dbReference>
<sequence>MTGFVDKLKLKEKAEEDLYFARRDAELLAARRSVEGGDMPVPEAGIRVVSGGQTGVDRAALDAAIALGLPIGGWCPRGRRGEDGSIPERYALRETPSADYAERTEWNVRDSDATLILHRGPLSGGTRLTADLARRLGKPLLARDLAAPIDVRAITDWLVANHVRVLNCAGPRESGAPGIGEESQRLFAAVFRVWPRLSEDPRPVAASGDATVSG</sequence>
<comment type="caution">
    <text evidence="1">The sequence shown here is derived from an EMBL/GenBank/DDBJ whole genome shotgun (WGS) entry which is preliminary data.</text>
</comment>
<dbReference type="AlphaFoldDB" id="A0A495VHH9"/>
<gene>
    <name evidence="1" type="ORF">BDD21_4873</name>
</gene>
<dbReference type="OrthoDB" id="283616at2"/>
<name>A0A495VHH9_9GAMM</name>
<organism evidence="1 2">
    <name type="scientific">Thiocapsa rosea</name>
    <dbReference type="NCBI Taxonomy" id="69360"/>
    <lineage>
        <taxon>Bacteria</taxon>
        <taxon>Pseudomonadati</taxon>
        <taxon>Pseudomonadota</taxon>
        <taxon>Gammaproteobacteria</taxon>
        <taxon>Chromatiales</taxon>
        <taxon>Chromatiaceae</taxon>
        <taxon>Thiocapsa</taxon>
    </lineage>
</organism>
<evidence type="ECO:0000313" key="2">
    <source>
        <dbReference type="Proteomes" id="UP000274556"/>
    </source>
</evidence>